<proteinExistence type="predicted"/>
<evidence type="ECO:0000256" key="1">
    <source>
        <dbReference type="SAM" id="Coils"/>
    </source>
</evidence>
<organism evidence="3 4">
    <name type="scientific">Brevifollis gellanilyticus</name>
    <dbReference type="NCBI Taxonomy" id="748831"/>
    <lineage>
        <taxon>Bacteria</taxon>
        <taxon>Pseudomonadati</taxon>
        <taxon>Verrucomicrobiota</taxon>
        <taxon>Verrucomicrobiia</taxon>
        <taxon>Verrucomicrobiales</taxon>
        <taxon>Verrucomicrobiaceae</taxon>
    </lineage>
</organism>
<sequence>MRSLAFHSVVILGALLLALTPSAKAADFRALLDREWEWMMEQSPTWASSLGDRRWNDRWEDISATAIEARNEHQRQLLNELEAMNRAALSEADQLNYDLLVRQLRDELEGVPFRLHLMPINRRGGIQTSDELADALRFDTVKDYEDWIARMRAFPAYMDQTIALMREGIRLRILQPKVVIEPVLEQVDGQIAGEVAKHPFLARFERMPSAISGADQSRLRAEGAKAAIEQVIPAFERLKIFLKQEYLPACYDEVGLWQHPQGAACYAHLARHFTTTALTPREIHEIGLREVERITAAMEKVKAQVKFPGTLAQFFEHLRTDKRFFYASSGDLMLGYEAMSKRIDPTLVKLFRAMPRMPYGVKSIPDKIAPHTTTAYYREPAPDGSRAGTFFVNLFKPETRPKWEMMALSLHESVPGHHFQIALAQEQGELPKFRRQLQFTAYVEGWALYCESLGDELGLYDDPYDKFGQLTYDMWRAVRLVVDTGIHELRWSREKAIAFFRDHAPKSEQDIVNEIDRYIGWPGQALAYKIGQLKIRELRTEAELALGDRFDLRAFHDVVLLSGAVPLEVLQLRVREHIQKVKLESAQ</sequence>
<evidence type="ECO:0000313" key="3">
    <source>
        <dbReference type="EMBL" id="GEP41422.1"/>
    </source>
</evidence>
<dbReference type="EMBL" id="BKAG01000003">
    <property type="protein sequence ID" value="GEP41422.1"/>
    <property type="molecule type" value="Genomic_DNA"/>
</dbReference>
<evidence type="ECO:0000313" key="4">
    <source>
        <dbReference type="Proteomes" id="UP000321577"/>
    </source>
</evidence>
<name>A0A512M3W8_9BACT</name>
<evidence type="ECO:0000256" key="2">
    <source>
        <dbReference type="SAM" id="SignalP"/>
    </source>
</evidence>
<feature type="chain" id="PRO_5022045252" description="DUF885 domain-containing protein" evidence="2">
    <location>
        <begin position="26"/>
        <end position="587"/>
    </location>
</feature>
<dbReference type="OrthoDB" id="9760040at2"/>
<feature type="coiled-coil region" evidence="1">
    <location>
        <begin position="64"/>
        <end position="98"/>
    </location>
</feature>
<gene>
    <name evidence="3" type="ORF">BGE01nite_07130</name>
</gene>
<reference evidence="3 4" key="1">
    <citation type="submission" date="2019-07" db="EMBL/GenBank/DDBJ databases">
        <title>Whole genome shotgun sequence of Brevifollis gellanilyticus NBRC 108608.</title>
        <authorList>
            <person name="Hosoyama A."/>
            <person name="Uohara A."/>
            <person name="Ohji S."/>
            <person name="Ichikawa N."/>
        </authorList>
    </citation>
    <scope>NUCLEOTIDE SEQUENCE [LARGE SCALE GENOMIC DNA]</scope>
    <source>
        <strain evidence="3 4">NBRC 108608</strain>
    </source>
</reference>
<keyword evidence="4" id="KW-1185">Reference proteome</keyword>
<dbReference type="RefSeq" id="WP_146848880.1">
    <property type="nucleotide sequence ID" value="NZ_BKAG01000003.1"/>
</dbReference>
<dbReference type="PANTHER" id="PTHR33361:SF2">
    <property type="entry name" value="DUF885 DOMAIN-CONTAINING PROTEIN"/>
    <property type="match status" value="1"/>
</dbReference>
<dbReference type="Proteomes" id="UP000321577">
    <property type="component" value="Unassembled WGS sequence"/>
</dbReference>
<dbReference type="PANTHER" id="PTHR33361">
    <property type="entry name" value="GLR0591 PROTEIN"/>
    <property type="match status" value="1"/>
</dbReference>
<accession>A0A512M3W8</accession>
<evidence type="ECO:0008006" key="5">
    <source>
        <dbReference type="Google" id="ProtNLM"/>
    </source>
</evidence>
<dbReference type="Pfam" id="PF05960">
    <property type="entry name" value="DUF885"/>
    <property type="match status" value="1"/>
</dbReference>
<keyword evidence="2" id="KW-0732">Signal</keyword>
<comment type="caution">
    <text evidence="3">The sequence shown here is derived from an EMBL/GenBank/DDBJ whole genome shotgun (WGS) entry which is preliminary data.</text>
</comment>
<protein>
    <recommendedName>
        <fullName evidence="5">DUF885 domain-containing protein</fullName>
    </recommendedName>
</protein>
<dbReference type="InterPro" id="IPR010281">
    <property type="entry name" value="DUF885"/>
</dbReference>
<feature type="signal peptide" evidence="2">
    <location>
        <begin position="1"/>
        <end position="25"/>
    </location>
</feature>
<keyword evidence="1" id="KW-0175">Coiled coil</keyword>
<dbReference type="AlphaFoldDB" id="A0A512M3W8"/>